<evidence type="ECO:0000313" key="3">
    <source>
        <dbReference type="Proteomes" id="UP000042958"/>
    </source>
</evidence>
<accession>A0A0F7TDT3</accession>
<dbReference type="AlphaFoldDB" id="A0A0F7TDT3"/>
<feature type="region of interest" description="Disordered" evidence="1">
    <location>
        <begin position="1"/>
        <end position="25"/>
    </location>
</feature>
<gene>
    <name evidence="2" type="ORF">PMG11_00016</name>
</gene>
<dbReference type="OrthoDB" id="4367549at2759"/>
<dbReference type="EMBL" id="CDHK01000001">
    <property type="protein sequence ID" value="CEJ53666.1"/>
    <property type="molecule type" value="Genomic_DNA"/>
</dbReference>
<protein>
    <submittedName>
        <fullName evidence="2">Uncharacterized protein</fullName>
    </submittedName>
</protein>
<evidence type="ECO:0000313" key="2">
    <source>
        <dbReference type="EMBL" id="CEJ53666.1"/>
    </source>
</evidence>
<sequence>MPVDQDTIHSGALGDSMQAPAPVTGRTHVDPGEWAALALGMDWACAKRGSHFKTSLLQALSKMPPRREPTVRLRLFAHGLDLMQRIGTRKQNVEAFAIQTVGDVALSPCIHCEQGNGPFPTCVTIPSTFGQLACAACHWDNQGSRCSFVAVDDTSDVAEISARPVTQPKDVVQKQHGNMMRKLTSLKDEQVELAAMMSEINDFIDTTSRTIDMAFRTLNALKRMSGKMAHSVTAHGQKIAELEQQIEANAAELFQCMGADDDANSQ</sequence>
<evidence type="ECO:0000256" key="1">
    <source>
        <dbReference type="SAM" id="MobiDB-lite"/>
    </source>
</evidence>
<reference evidence="3" key="1">
    <citation type="journal article" date="2015" name="Genome Announc.">
        <title>Draft genome sequence of the fungus Penicillium brasilianum MG11.</title>
        <authorList>
            <person name="Horn F."/>
            <person name="Linde J."/>
            <person name="Mattern D.J."/>
            <person name="Walther G."/>
            <person name="Guthke R."/>
            <person name="Brakhage A.A."/>
            <person name="Valiante V."/>
        </authorList>
    </citation>
    <scope>NUCLEOTIDE SEQUENCE [LARGE SCALE GENOMIC DNA]</scope>
    <source>
        <strain evidence="3">MG11</strain>
    </source>
</reference>
<keyword evidence="3" id="KW-1185">Reference proteome</keyword>
<dbReference type="InterPro" id="IPR022190">
    <property type="entry name" value="DUF3716"/>
</dbReference>
<dbReference type="Proteomes" id="UP000042958">
    <property type="component" value="Unassembled WGS sequence"/>
</dbReference>
<name>A0A0F7TDT3_PENBI</name>
<dbReference type="Pfam" id="PF12511">
    <property type="entry name" value="DUF3716"/>
    <property type="match status" value="1"/>
</dbReference>
<organism evidence="2 3">
    <name type="scientific">Penicillium brasilianum</name>
    <dbReference type="NCBI Taxonomy" id="104259"/>
    <lineage>
        <taxon>Eukaryota</taxon>
        <taxon>Fungi</taxon>
        <taxon>Dikarya</taxon>
        <taxon>Ascomycota</taxon>
        <taxon>Pezizomycotina</taxon>
        <taxon>Eurotiomycetes</taxon>
        <taxon>Eurotiomycetidae</taxon>
        <taxon>Eurotiales</taxon>
        <taxon>Aspergillaceae</taxon>
        <taxon>Penicillium</taxon>
    </lineage>
</organism>
<proteinExistence type="predicted"/>